<organism evidence="2 3">
    <name type="scientific">Rhizobium esperanzae</name>
    <dbReference type="NCBI Taxonomy" id="1967781"/>
    <lineage>
        <taxon>Bacteria</taxon>
        <taxon>Pseudomonadati</taxon>
        <taxon>Pseudomonadota</taxon>
        <taxon>Alphaproteobacteria</taxon>
        <taxon>Hyphomicrobiales</taxon>
        <taxon>Rhizobiaceae</taxon>
        <taxon>Rhizobium/Agrobacterium group</taxon>
        <taxon>Rhizobium</taxon>
    </lineage>
</organism>
<dbReference type="AlphaFoldDB" id="A0A246E1J4"/>
<reference evidence="2 3" key="1">
    <citation type="submission" date="2017-03" db="EMBL/GenBank/DDBJ databases">
        <title>Genome of strain Rhizobium sp. CNPSo 668.</title>
        <authorList>
            <person name="Ribeiro R."/>
        </authorList>
    </citation>
    <scope>NUCLEOTIDE SEQUENCE [LARGE SCALE GENOMIC DNA]</scope>
    <source>
        <strain evidence="2 3">CNPSo 668</strain>
    </source>
</reference>
<dbReference type="RefSeq" id="WP_088390198.1">
    <property type="nucleotide sequence ID" value="NZ_MXPU01000001.1"/>
</dbReference>
<feature type="region of interest" description="Disordered" evidence="1">
    <location>
        <begin position="242"/>
        <end position="261"/>
    </location>
</feature>
<name>A0A246E1J4_9HYPH</name>
<protein>
    <submittedName>
        <fullName evidence="2">Uncharacterized protein</fullName>
    </submittedName>
</protein>
<dbReference type="EMBL" id="MXPU01000001">
    <property type="protein sequence ID" value="OWO96804.1"/>
    <property type="molecule type" value="Genomic_DNA"/>
</dbReference>
<evidence type="ECO:0000313" key="3">
    <source>
        <dbReference type="Proteomes" id="UP000197269"/>
    </source>
</evidence>
<evidence type="ECO:0000313" key="2">
    <source>
        <dbReference type="EMBL" id="OWO96804.1"/>
    </source>
</evidence>
<dbReference type="Proteomes" id="UP000197269">
    <property type="component" value="Unassembled WGS sequence"/>
</dbReference>
<proteinExistence type="predicted"/>
<sequence>MSDTAAKAIRSPSYPSMSLRDALHAVGKIELVYRSTPVDRETAAKLIGYSSLSGPAAKALAALAAYGLFDRAGKGEARVTPRAVAILHPANEDERRLHLLEAASEPPLFSELRDRFSGIPVPPESGVVTYLNRQGFNPNAVRPAANAFLETMRFVEELKANESHGPNVTEGIESSTSKVVSDETTFGGAVIGDLIQWESQGALQFPKPLRVRFISDDREWVAVEGSQTGIPMSEVIVESKASAQKTPPTFPLPQEEESLSPAQGEVEWIRSRLGGDTNVRLLVKGDMGPKEIGKLIRLLEAQKLVLEED</sequence>
<accession>A0A246E1J4</accession>
<evidence type="ECO:0000256" key="1">
    <source>
        <dbReference type="SAM" id="MobiDB-lite"/>
    </source>
</evidence>
<gene>
    <name evidence="2" type="ORF">B5E41_00470</name>
</gene>
<comment type="caution">
    <text evidence="2">The sequence shown here is derived from an EMBL/GenBank/DDBJ whole genome shotgun (WGS) entry which is preliminary data.</text>
</comment>